<evidence type="ECO:0000256" key="7">
    <source>
        <dbReference type="ARBA" id="ARBA00022777"/>
    </source>
</evidence>
<dbReference type="GO" id="GO:0005524">
    <property type="term" value="F:ATP binding"/>
    <property type="evidence" value="ECO:0007669"/>
    <property type="project" value="UniProtKB-KW"/>
</dbReference>
<keyword evidence="3" id="KW-1003">Cell membrane</keyword>
<dbReference type="CDD" id="cd14066">
    <property type="entry name" value="STKc_IRAK"/>
    <property type="match status" value="1"/>
</dbReference>
<evidence type="ECO:0000256" key="10">
    <source>
        <dbReference type="SAM" id="MobiDB-lite"/>
    </source>
</evidence>
<evidence type="ECO:0000256" key="6">
    <source>
        <dbReference type="ARBA" id="ARBA00022741"/>
    </source>
</evidence>
<dbReference type="SUPFAM" id="SSF56112">
    <property type="entry name" value="Protein kinase-like (PK-like)"/>
    <property type="match status" value="1"/>
</dbReference>
<dbReference type="Pfam" id="PF07714">
    <property type="entry name" value="PK_Tyr_Ser-Thr"/>
    <property type="match status" value="1"/>
</dbReference>
<dbReference type="EC" id="2.7.11.1" evidence="2"/>
<organism evidence="12">
    <name type="scientific">Glycine soja</name>
    <name type="common">Wild soybean</name>
    <dbReference type="NCBI Taxonomy" id="3848"/>
    <lineage>
        <taxon>Eukaryota</taxon>
        <taxon>Viridiplantae</taxon>
        <taxon>Streptophyta</taxon>
        <taxon>Embryophyta</taxon>
        <taxon>Tracheophyta</taxon>
        <taxon>Spermatophyta</taxon>
        <taxon>Magnoliopsida</taxon>
        <taxon>eudicotyledons</taxon>
        <taxon>Gunneridae</taxon>
        <taxon>Pentapetalae</taxon>
        <taxon>rosids</taxon>
        <taxon>fabids</taxon>
        <taxon>Fabales</taxon>
        <taxon>Fabaceae</taxon>
        <taxon>Papilionoideae</taxon>
        <taxon>50 kb inversion clade</taxon>
        <taxon>NPAAA clade</taxon>
        <taxon>indigoferoid/millettioid clade</taxon>
        <taxon>Phaseoleae</taxon>
        <taxon>Glycine</taxon>
        <taxon>Glycine subgen. Soja</taxon>
    </lineage>
</organism>
<evidence type="ECO:0000313" key="12">
    <source>
        <dbReference type="EMBL" id="KHN12282.1"/>
    </source>
</evidence>
<dbReference type="InterPro" id="IPR008271">
    <property type="entry name" value="Ser/Thr_kinase_AS"/>
</dbReference>
<keyword evidence="5 12" id="KW-0808">Transferase</keyword>
<keyword evidence="3" id="KW-0472">Membrane</keyword>
<feature type="region of interest" description="Disordered" evidence="10">
    <location>
        <begin position="370"/>
        <end position="463"/>
    </location>
</feature>
<keyword evidence="9" id="KW-0067">ATP-binding</keyword>
<dbReference type="Gene3D" id="1.10.510.10">
    <property type="entry name" value="Transferase(Phosphotransferase) domain 1"/>
    <property type="match status" value="1"/>
</dbReference>
<evidence type="ECO:0000256" key="8">
    <source>
        <dbReference type="ARBA" id="ARBA00022821"/>
    </source>
</evidence>
<dbReference type="GO" id="GO:0006952">
    <property type="term" value="P:defense response"/>
    <property type="evidence" value="ECO:0007669"/>
    <property type="project" value="UniProtKB-KW"/>
</dbReference>
<dbReference type="Gene3D" id="3.30.200.20">
    <property type="entry name" value="Phosphorylase Kinase, domain 1"/>
    <property type="match status" value="1"/>
</dbReference>
<accession>A0A0B2PXP2</accession>
<reference evidence="12" key="1">
    <citation type="submission" date="2014-07" db="EMBL/GenBank/DDBJ databases">
        <title>Identification of a novel salt tolerance gene in wild soybean by whole-genome sequencing.</title>
        <authorList>
            <person name="Lam H.-M."/>
            <person name="Qi X."/>
            <person name="Li M.-W."/>
            <person name="Liu X."/>
            <person name="Xie M."/>
            <person name="Ni M."/>
            <person name="Xu X."/>
        </authorList>
    </citation>
    <scope>NUCLEOTIDE SEQUENCE [LARGE SCALE GENOMIC DNA]</scope>
    <source>
        <tissue evidence="12">Root</tissue>
    </source>
</reference>
<dbReference type="AlphaFoldDB" id="A0A0B2PXP2"/>
<feature type="compositionally biased region" description="Basic and acidic residues" evidence="10">
    <location>
        <begin position="382"/>
        <end position="396"/>
    </location>
</feature>
<sequence length="463" mass="51854">MTLMKILWKSLFPGCYKGEYPSPKPKKVVATKPNSSHRISVTDLSYPSTTLSEDLSISLAGTNLHVFSIAELKIITQQFSSSNFLGEGGFGPVHKGFIDDKLRHGLKAQPVAVKLLDLDGSQGHKEWLTEVVFLGQLRHPHLVKLIGYCCEEEHRVLVYEYLPRGSLENQLFRRFSASLPWSTRMKIAVGAAKGLAFLHEAEKPVIYRDFKASNILLDSDYNAKLSDFGLAKDGPEGDDTHVSTRVMGTHGYAAPEYVMTGHLTAMSDVYSFGVVLLELLTGRRSVDKNRPPREQNLVEWARPMLNDSRKLSRIMDPRLEGQYSEMGTKKAAALAYQCLSHRPRSRPSMSTVVKTLEPLQDFDDIPIGTFVYTAPPDNNNEVQHKDQCETPKRRENNNNGHNIHRNGHRHHPLKSPKAPRSQSQSQSQSHLRPNDHKHRNGRGSGPNSPPSHVKIIRPGVIAC</sequence>
<protein>
    <recommendedName>
        <fullName evidence="2">non-specific serine/threonine protein kinase</fullName>
        <ecNumber evidence="2">2.7.11.1</ecNumber>
    </recommendedName>
</protein>
<dbReference type="InterPro" id="IPR011009">
    <property type="entry name" value="Kinase-like_dom_sf"/>
</dbReference>
<evidence type="ECO:0000256" key="2">
    <source>
        <dbReference type="ARBA" id="ARBA00012513"/>
    </source>
</evidence>
<dbReference type="Proteomes" id="UP000053555">
    <property type="component" value="Unassembled WGS sequence"/>
</dbReference>
<dbReference type="GO" id="GO:0004674">
    <property type="term" value="F:protein serine/threonine kinase activity"/>
    <property type="evidence" value="ECO:0007669"/>
    <property type="project" value="UniProtKB-KW"/>
</dbReference>
<feature type="compositionally biased region" description="Basic residues" evidence="10">
    <location>
        <begin position="402"/>
        <end position="414"/>
    </location>
</feature>
<evidence type="ECO:0000256" key="4">
    <source>
        <dbReference type="ARBA" id="ARBA00022527"/>
    </source>
</evidence>
<dbReference type="PROSITE" id="PS00108">
    <property type="entry name" value="PROTEIN_KINASE_ST"/>
    <property type="match status" value="1"/>
</dbReference>
<evidence type="ECO:0000256" key="9">
    <source>
        <dbReference type="ARBA" id="ARBA00022840"/>
    </source>
</evidence>
<proteinExistence type="predicted"/>
<dbReference type="InterPro" id="IPR050823">
    <property type="entry name" value="Plant_Ser_Thr_Prot_Kinase"/>
</dbReference>
<dbReference type="InterPro" id="IPR001245">
    <property type="entry name" value="Ser-Thr/Tyr_kinase_cat_dom"/>
</dbReference>
<comment type="subcellular location">
    <subcellularLocation>
        <location evidence="1">Cell membrane</location>
    </subcellularLocation>
</comment>
<evidence type="ECO:0000256" key="5">
    <source>
        <dbReference type="ARBA" id="ARBA00022679"/>
    </source>
</evidence>
<dbReference type="EMBL" id="KN663228">
    <property type="protein sequence ID" value="KHN12282.1"/>
    <property type="molecule type" value="Genomic_DNA"/>
</dbReference>
<dbReference type="FunFam" id="3.30.200.20:FF:000228">
    <property type="entry name" value="Serine/threonine-protein kinase BIK1"/>
    <property type="match status" value="1"/>
</dbReference>
<keyword evidence="4" id="KW-0723">Serine/threonine-protein kinase</keyword>
<keyword evidence="8" id="KW-0611">Plant defense</keyword>
<keyword evidence="6" id="KW-0547">Nucleotide-binding</keyword>
<evidence type="ECO:0000259" key="11">
    <source>
        <dbReference type="PROSITE" id="PS50011"/>
    </source>
</evidence>
<evidence type="ECO:0000256" key="1">
    <source>
        <dbReference type="ARBA" id="ARBA00004236"/>
    </source>
</evidence>
<dbReference type="PANTHER" id="PTHR45621">
    <property type="entry name" value="OS01G0588500 PROTEIN-RELATED"/>
    <property type="match status" value="1"/>
</dbReference>
<evidence type="ECO:0000256" key="3">
    <source>
        <dbReference type="ARBA" id="ARBA00022475"/>
    </source>
</evidence>
<name>A0A0B2PXP2_GLYSO</name>
<dbReference type="PROSITE" id="PS50011">
    <property type="entry name" value="PROTEIN_KINASE_DOM"/>
    <property type="match status" value="1"/>
</dbReference>
<keyword evidence="7 12" id="KW-0418">Kinase</keyword>
<gene>
    <name evidence="12" type="ORF">glysoja_026174</name>
</gene>
<dbReference type="InterPro" id="IPR000719">
    <property type="entry name" value="Prot_kinase_dom"/>
</dbReference>
<dbReference type="FunFam" id="1.10.510.10:FF:000258">
    <property type="entry name" value="Probable serine/threonine-protein kinase PBL8"/>
    <property type="match status" value="1"/>
</dbReference>
<feature type="domain" description="Protein kinase" evidence="11">
    <location>
        <begin position="79"/>
        <end position="360"/>
    </location>
</feature>
<dbReference type="GO" id="GO:0005886">
    <property type="term" value="C:plasma membrane"/>
    <property type="evidence" value="ECO:0007669"/>
    <property type="project" value="UniProtKB-SubCell"/>
</dbReference>